<dbReference type="EMBL" id="CP042195">
    <property type="protein sequence ID" value="QDS74310.1"/>
    <property type="molecule type" value="Genomic_DNA"/>
</dbReference>
<name>A0A517LF85_9PEZI</name>
<dbReference type="Proteomes" id="UP000316270">
    <property type="component" value="Chromosome 11"/>
</dbReference>
<dbReference type="GO" id="GO:0005743">
    <property type="term" value="C:mitochondrial inner membrane"/>
    <property type="evidence" value="ECO:0007669"/>
    <property type="project" value="TreeGrafter"/>
</dbReference>
<sequence>MKPSQLLLLRSLIRKSEQSICHSCATRQFHALQPLHQTPQPQNPKPIQNPPKNLLPPKTPTQTPRHPSSIPRRGLKPSELQLLGRPIGQTIPPRPSDNSTKDTRTWSKKRQDFGNWERHLKRREELKKAVAQPYFKNWKGLENAKGKSWIANERVWKREVSLWFPNLRGGTLDRGQDAVEGGESSTTKVLAGKVSVVGVFSRLWARSQCHSFFGSRDHQNPEIRKLVEQYAGKGQIVEIDVEDKPVMRWFGNLFAWNLRRTMERGEWGRYFKLKGLPGEVAETIGVVNLSAGTVFLVDRECRIRWAGSGDATEEEKAYLVKGVRKLLAEK</sequence>
<dbReference type="Gene3D" id="3.40.30.10">
    <property type="entry name" value="Glutaredoxin"/>
    <property type="match status" value="1"/>
</dbReference>
<accession>A0A517LF85</accession>
<feature type="compositionally biased region" description="Basic and acidic residues" evidence="1">
    <location>
        <begin position="99"/>
        <end position="109"/>
    </location>
</feature>
<feature type="compositionally biased region" description="Pro residues" evidence="1">
    <location>
        <begin position="41"/>
        <end position="59"/>
    </location>
</feature>
<organism evidence="2 3">
    <name type="scientific">Venturia effusa</name>
    <dbReference type="NCBI Taxonomy" id="50376"/>
    <lineage>
        <taxon>Eukaryota</taxon>
        <taxon>Fungi</taxon>
        <taxon>Dikarya</taxon>
        <taxon>Ascomycota</taxon>
        <taxon>Pezizomycotina</taxon>
        <taxon>Dothideomycetes</taxon>
        <taxon>Pleosporomycetidae</taxon>
        <taxon>Venturiales</taxon>
        <taxon>Venturiaceae</taxon>
        <taxon>Venturia</taxon>
    </lineage>
</organism>
<evidence type="ECO:0000313" key="3">
    <source>
        <dbReference type="Proteomes" id="UP000316270"/>
    </source>
</evidence>
<evidence type="ECO:0000256" key="1">
    <source>
        <dbReference type="SAM" id="MobiDB-lite"/>
    </source>
</evidence>
<proteinExistence type="predicted"/>
<dbReference type="STRING" id="50376.A0A517LF85"/>
<dbReference type="PANTHER" id="PTHR28106:SF1">
    <property type="entry name" value="MITOCHONDRIAL ATPASE COMPLEX SUBUNIT ATP10"/>
    <property type="match status" value="1"/>
</dbReference>
<evidence type="ECO:0000313" key="2">
    <source>
        <dbReference type="EMBL" id="QDS74310.1"/>
    </source>
</evidence>
<reference evidence="2 3" key="1">
    <citation type="submission" date="2019-07" db="EMBL/GenBank/DDBJ databases">
        <title>Finished genome of Venturia effusa.</title>
        <authorList>
            <person name="Young C.A."/>
            <person name="Cox M.P."/>
            <person name="Ganley A.R.D."/>
            <person name="David W.J."/>
        </authorList>
    </citation>
    <scope>NUCLEOTIDE SEQUENCE [LARGE SCALE GENOMIC DNA]</scope>
    <source>
        <strain evidence="3">albino</strain>
    </source>
</reference>
<keyword evidence="3" id="KW-1185">Reference proteome</keyword>
<gene>
    <name evidence="2" type="ORF">FKW77_003963</name>
</gene>
<dbReference type="InterPro" id="IPR007849">
    <property type="entry name" value="ATP10"/>
</dbReference>
<dbReference type="Pfam" id="PF05176">
    <property type="entry name" value="ATP-synt_10"/>
    <property type="match status" value="1"/>
</dbReference>
<dbReference type="GO" id="GO:0033615">
    <property type="term" value="P:mitochondrial proton-transporting ATP synthase complex assembly"/>
    <property type="evidence" value="ECO:0007669"/>
    <property type="project" value="TreeGrafter"/>
</dbReference>
<dbReference type="OrthoDB" id="17089at2759"/>
<protein>
    <recommendedName>
        <fullName evidence="4">Mitochondrial ATPase complex subunit atp10</fullName>
    </recommendedName>
</protein>
<feature type="region of interest" description="Disordered" evidence="1">
    <location>
        <begin position="34"/>
        <end position="109"/>
    </location>
</feature>
<evidence type="ECO:0008006" key="4">
    <source>
        <dbReference type="Google" id="ProtNLM"/>
    </source>
</evidence>
<dbReference type="AlphaFoldDB" id="A0A517LF85"/>
<dbReference type="PANTHER" id="PTHR28106">
    <property type="entry name" value="MITOCHONDRIAL ATPASE COMPLEX SUBUNIT ATP10"/>
    <property type="match status" value="1"/>
</dbReference>